<evidence type="ECO:0000313" key="2">
    <source>
        <dbReference type="EnsemblMetazoa" id="AMAM013560-PA"/>
    </source>
</evidence>
<feature type="region of interest" description="Disordered" evidence="1">
    <location>
        <begin position="144"/>
        <end position="203"/>
    </location>
</feature>
<proteinExistence type="predicted"/>
<protein>
    <submittedName>
        <fullName evidence="2">Uncharacterized protein</fullName>
    </submittedName>
</protein>
<dbReference type="VEuPathDB" id="VectorBase:AMAM013560"/>
<keyword evidence="3" id="KW-1185">Reference proteome</keyword>
<reference evidence="3" key="1">
    <citation type="submission" date="2013-09" db="EMBL/GenBank/DDBJ databases">
        <title>The Genome Sequence of Anopheles maculatus species B.</title>
        <authorList>
            <consortium name="The Broad Institute Genomics Platform"/>
            <person name="Neafsey D.E."/>
            <person name="Besansky N."/>
            <person name="Howell P."/>
            <person name="Walton C."/>
            <person name="Young S.K."/>
            <person name="Zeng Q."/>
            <person name="Gargeya S."/>
            <person name="Fitzgerald M."/>
            <person name="Haas B."/>
            <person name="Abouelleil A."/>
            <person name="Allen A.W."/>
            <person name="Alvarado L."/>
            <person name="Arachchi H.M."/>
            <person name="Berlin A.M."/>
            <person name="Chapman S.B."/>
            <person name="Gainer-Dewar J."/>
            <person name="Goldberg J."/>
            <person name="Griggs A."/>
            <person name="Gujja S."/>
            <person name="Hansen M."/>
            <person name="Howarth C."/>
            <person name="Imamovic A."/>
            <person name="Ireland A."/>
            <person name="Larimer J."/>
            <person name="McCowan C."/>
            <person name="Murphy C."/>
            <person name="Pearson M."/>
            <person name="Poon T.W."/>
            <person name="Priest M."/>
            <person name="Roberts A."/>
            <person name="Saif S."/>
            <person name="Shea T."/>
            <person name="Sisk P."/>
            <person name="Sykes S."/>
            <person name="Wortman J."/>
            <person name="Nusbaum C."/>
            <person name="Birren B."/>
        </authorList>
    </citation>
    <scope>NUCLEOTIDE SEQUENCE [LARGE SCALE GENOMIC DNA]</scope>
    <source>
        <strain evidence="3">maculatus3</strain>
    </source>
</reference>
<organism evidence="2 3">
    <name type="scientific">Anopheles maculatus</name>
    <dbReference type="NCBI Taxonomy" id="74869"/>
    <lineage>
        <taxon>Eukaryota</taxon>
        <taxon>Metazoa</taxon>
        <taxon>Ecdysozoa</taxon>
        <taxon>Arthropoda</taxon>
        <taxon>Hexapoda</taxon>
        <taxon>Insecta</taxon>
        <taxon>Pterygota</taxon>
        <taxon>Neoptera</taxon>
        <taxon>Endopterygota</taxon>
        <taxon>Diptera</taxon>
        <taxon>Nematocera</taxon>
        <taxon>Culicoidea</taxon>
        <taxon>Culicidae</taxon>
        <taxon>Anophelinae</taxon>
        <taxon>Anopheles</taxon>
        <taxon>Anopheles maculatus group</taxon>
    </lineage>
</organism>
<name>A0A182SUA6_9DIPT</name>
<evidence type="ECO:0000313" key="3">
    <source>
        <dbReference type="Proteomes" id="UP000075901"/>
    </source>
</evidence>
<feature type="compositionally biased region" description="Low complexity" evidence="1">
    <location>
        <begin position="173"/>
        <end position="198"/>
    </location>
</feature>
<dbReference type="EnsemblMetazoa" id="AMAM013560-RA">
    <property type="protein sequence ID" value="AMAM013560-PA"/>
    <property type="gene ID" value="AMAM013560"/>
</dbReference>
<evidence type="ECO:0000256" key="1">
    <source>
        <dbReference type="SAM" id="MobiDB-lite"/>
    </source>
</evidence>
<accession>A0A182SUA6</accession>
<sequence length="274" mass="30373">ASELNTLDHLDNDSDELLRQLTENTFELEQFFQDFPATEIKVEENNNDLQLDEEANGQIFLQNCSQFLTSAAAAAQLSALSVSEPNELDAGLQRLCSGGNDQLVGSGTLTTQQLQEQLLIAQAQGLLQQNRFNNSLLAEKLLQNHHQQQQHLHHPHTTSQNGVTNLDALGVPSSSSNNNGNNHHNGNSSNGSSSSHGGRANKPPDIVIKGKGWLLSLLTNEERNVYLLHRLAKDEDTNIKIIKISVIKNKFRSMFGTVWYLHTFAENNDNFTPK</sequence>
<reference evidence="2" key="2">
    <citation type="submission" date="2020-05" db="UniProtKB">
        <authorList>
            <consortium name="EnsemblMetazoa"/>
        </authorList>
    </citation>
    <scope>IDENTIFICATION</scope>
    <source>
        <strain evidence="2">maculatus3</strain>
    </source>
</reference>
<dbReference type="AlphaFoldDB" id="A0A182SUA6"/>
<dbReference type="Proteomes" id="UP000075901">
    <property type="component" value="Unassembled WGS sequence"/>
</dbReference>